<name>A0A2N6UJX7_9FIRM</name>
<dbReference type="AlphaFoldDB" id="A0A2N6UJX7"/>
<organism evidence="2 3">
    <name type="scientific">Anaerococcus hydrogenalis</name>
    <dbReference type="NCBI Taxonomy" id="33029"/>
    <lineage>
        <taxon>Bacteria</taxon>
        <taxon>Bacillati</taxon>
        <taxon>Bacillota</taxon>
        <taxon>Tissierellia</taxon>
        <taxon>Tissierellales</taxon>
        <taxon>Peptoniphilaceae</taxon>
        <taxon>Anaerococcus</taxon>
    </lineage>
</organism>
<dbReference type="Pfam" id="PF09991">
    <property type="entry name" value="DUF2232"/>
    <property type="match status" value="1"/>
</dbReference>
<keyword evidence="1" id="KW-0812">Transmembrane</keyword>
<dbReference type="RefSeq" id="WP_102197908.1">
    <property type="nucleotide sequence ID" value="NZ_PNHP01000002.1"/>
</dbReference>
<evidence type="ECO:0000313" key="2">
    <source>
        <dbReference type="EMBL" id="PMC81986.1"/>
    </source>
</evidence>
<feature type="transmembrane region" description="Helical" evidence="1">
    <location>
        <begin position="226"/>
        <end position="250"/>
    </location>
</feature>
<reference evidence="2 3" key="1">
    <citation type="submission" date="2017-09" db="EMBL/GenBank/DDBJ databases">
        <title>Bacterial strain isolated from the female urinary microbiota.</title>
        <authorList>
            <person name="Thomas-White K."/>
            <person name="Kumar N."/>
            <person name="Forster S."/>
            <person name="Putonti C."/>
            <person name="Lawley T."/>
            <person name="Wolfe A.J."/>
        </authorList>
    </citation>
    <scope>NUCLEOTIDE SEQUENCE [LARGE SCALE GENOMIC DNA]</scope>
    <source>
        <strain evidence="2 3">UMB0204</strain>
    </source>
</reference>
<comment type="caution">
    <text evidence="2">The sequence shown here is derived from an EMBL/GenBank/DDBJ whole genome shotgun (WGS) entry which is preliminary data.</text>
</comment>
<accession>A0A2N6UJX7</accession>
<feature type="transmembrane region" description="Helical" evidence="1">
    <location>
        <begin position="262"/>
        <end position="287"/>
    </location>
</feature>
<feature type="transmembrane region" description="Helical" evidence="1">
    <location>
        <begin position="156"/>
        <end position="176"/>
    </location>
</feature>
<feature type="transmembrane region" description="Helical" evidence="1">
    <location>
        <begin position="12"/>
        <end position="43"/>
    </location>
</feature>
<feature type="transmembrane region" description="Helical" evidence="1">
    <location>
        <begin position="98"/>
        <end position="120"/>
    </location>
</feature>
<evidence type="ECO:0000256" key="1">
    <source>
        <dbReference type="SAM" id="Phobius"/>
    </source>
</evidence>
<feature type="transmembrane region" description="Helical" evidence="1">
    <location>
        <begin position="197"/>
        <end position="220"/>
    </location>
</feature>
<proteinExistence type="predicted"/>
<sequence>MNEYLNKNKKIASIIFGLINVSLAFLSSYYLIFAFFIPIFTAIKLYEMNDKNKMIFLFTSALFSSIFNMEICLYIMFPMIIFGNFLFDLIKKNKTDKYSIKTLTVILSVLSLSIIGYLYYKSGIKIGDLTKDFEKIIAGQNIKIDKEMIEKSLKTIPSFVVIFSLIYSIISLKLVRNYLNFKYEKIRDLRKINTIRLVPKDLSLIFGFLILAVIVCKLLKTSNEFIILNTIVTLKSIFVLNGALLIDYFISFRRNKVSKFLNYLFIFLLFAYISEAIALVGIIDVFINLRKKVR</sequence>
<dbReference type="Proteomes" id="UP000235658">
    <property type="component" value="Unassembled WGS sequence"/>
</dbReference>
<keyword evidence="1" id="KW-0472">Membrane</keyword>
<keyword evidence="1" id="KW-1133">Transmembrane helix</keyword>
<protein>
    <submittedName>
        <fullName evidence="2">DUF2232 domain-containing protein</fullName>
    </submittedName>
</protein>
<dbReference type="GeneID" id="84578408"/>
<dbReference type="EMBL" id="PNHP01000002">
    <property type="protein sequence ID" value="PMC81986.1"/>
    <property type="molecule type" value="Genomic_DNA"/>
</dbReference>
<dbReference type="InterPro" id="IPR018710">
    <property type="entry name" value="DUF2232"/>
</dbReference>
<feature type="transmembrane region" description="Helical" evidence="1">
    <location>
        <begin position="55"/>
        <end position="77"/>
    </location>
</feature>
<gene>
    <name evidence="2" type="ORF">CJ192_04345</name>
</gene>
<evidence type="ECO:0000313" key="3">
    <source>
        <dbReference type="Proteomes" id="UP000235658"/>
    </source>
</evidence>